<dbReference type="SMART" id="SM01085">
    <property type="entry name" value="CK_II_beta"/>
    <property type="match status" value="1"/>
</dbReference>
<evidence type="ECO:0000313" key="3">
    <source>
        <dbReference type="EMBL" id="OHT12198.1"/>
    </source>
</evidence>
<protein>
    <recommendedName>
        <fullName evidence="2">Casein kinase II subunit beta</fullName>
        <shortName evidence="2">CK II beta</shortName>
    </recommendedName>
</protein>
<dbReference type="EMBL" id="MLAK01000569">
    <property type="protein sequence ID" value="OHT12198.1"/>
    <property type="molecule type" value="Genomic_DNA"/>
</dbReference>
<dbReference type="GO" id="GO:0019887">
    <property type="term" value="F:protein kinase regulator activity"/>
    <property type="evidence" value="ECO:0007669"/>
    <property type="project" value="InterPro"/>
</dbReference>
<dbReference type="OrthoDB" id="3971593at2759"/>
<dbReference type="GeneID" id="94834676"/>
<dbReference type="AlphaFoldDB" id="A0A1J4KR95"/>
<gene>
    <name evidence="3" type="ORF">TRFO_18101</name>
</gene>
<name>A0A1J4KR95_9EUKA</name>
<dbReference type="Gene3D" id="2.20.25.20">
    <property type="match status" value="1"/>
</dbReference>
<organism evidence="3 4">
    <name type="scientific">Tritrichomonas foetus</name>
    <dbReference type="NCBI Taxonomy" id="1144522"/>
    <lineage>
        <taxon>Eukaryota</taxon>
        <taxon>Metamonada</taxon>
        <taxon>Parabasalia</taxon>
        <taxon>Tritrichomonadida</taxon>
        <taxon>Tritrichomonadidae</taxon>
        <taxon>Tritrichomonas</taxon>
    </lineage>
</organism>
<dbReference type="Proteomes" id="UP000179807">
    <property type="component" value="Unassembled WGS sequence"/>
</dbReference>
<dbReference type="SUPFAM" id="SSF57798">
    <property type="entry name" value="Casein kinase II beta subunit"/>
    <property type="match status" value="1"/>
</dbReference>
<evidence type="ECO:0000256" key="1">
    <source>
        <dbReference type="ARBA" id="ARBA00006941"/>
    </source>
</evidence>
<reference evidence="3" key="1">
    <citation type="submission" date="2016-10" db="EMBL/GenBank/DDBJ databases">
        <authorList>
            <person name="Benchimol M."/>
            <person name="Almeida L.G."/>
            <person name="Vasconcelos A.T."/>
            <person name="Perreira-Neves A."/>
            <person name="Rosa I.A."/>
            <person name="Tasca T."/>
            <person name="Bogo M.R."/>
            <person name="de Souza W."/>
        </authorList>
    </citation>
    <scope>NUCLEOTIDE SEQUENCE [LARGE SCALE GENOMIC DNA]</scope>
    <source>
        <strain evidence="3">K</strain>
    </source>
</reference>
<dbReference type="GO" id="GO:0016301">
    <property type="term" value="F:kinase activity"/>
    <property type="evidence" value="ECO:0007669"/>
    <property type="project" value="UniProtKB-KW"/>
</dbReference>
<dbReference type="GO" id="GO:0005956">
    <property type="term" value="C:protein kinase CK2 complex"/>
    <property type="evidence" value="ECO:0007669"/>
    <property type="project" value="UniProtKB-UniRule"/>
</dbReference>
<proteinExistence type="inferred from homology"/>
<dbReference type="Gene3D" id="1.10.1820.10">
    <property type="entry name" value="protein kinase ck2 holoenzyme, chain C, domain 1"/>
    <property type="match status" value="1"/>
</dbReference>
<dbReference type="PANTHER" id="PTHR11740:SF0">
    <property type="entry name" value="CASEIN KINASE II SUBUNIT BETA"/>
    <property type="match status" value="1"/>
</dbReference>
<dbReference type="InterPro" id="IPR016149">
    <property type="entry name" value="Casein_kin_II_reg-sub_N"/>
</dbReference>
<dbReference type="InterPro" id="IPR035991">
    <property type="entry name" value="Casein_kinase_II_beta-like"/>
</dbReference>
<dbReference type="PANTHER" id="PTHR11740">
    <property type="entry name" value="CASEIN KINASE II SUBUNIT BETA"/>
    <property type="match status" value="1"/>
</dbReference>
<evidence type="ECO:0000256" key="2">
    <source>
        <dbReference type="RuleBase" id="RU361268"/>
    </source>
</evidence>
<dbReference type="GO" id="GO:0005737">
    <property type="term" value="C:cytoplasm"/>
    <property type="evidence" value="ECO:0007669"/>
    <property type="project" value="TreeGrafter"/>
</dbReference>
<dbReference type="FunFam" id="2.20.25.20:FF:000001">
    <property type="entry name" value="Casein kinase II subunit beta"/>
    <property type="match status" value="1"/>
</dbReference>
<comment type="caution">
    <text evidence="3">The sequence shown here is derived from an EMBL/GenBank/DDBJ whole genome shotgun (WGS) entry which is preliminary data.</text>
</comment>
<dbReference type="InterPro" id="IPR000704">
    <property type="entry name" value="Casein_kinase_II_reg-sub"/>
</dbReference>
<accession>A0A1J4KR95</accession>
<keyword evidence="4" id="KW-1185">Reference proteome</keyword>
<dbReference type="VEuPathDB" id="TrichDB:TRFO_18101"/>
<dbReference type="Pfam" id="PF01214">
    <property type="entry name" value="CK_II_beta"/>
    <property type="match status" value="1"/>
</dbReference>
<comment type="similarity">
    <text evidence="1 2">Belongs to the casein kinase 2 subunit beta family.</text>
</comment>
<dbReference type="RefSeq" id="XP_068365334.1">
    <property type="nucleotide sequence ID" value="XM_068499972.1"/>
</dbReference>
<comment type="subunit">
    <text evidence="2">Tetramer of two alpha and two beta subunits.</text>
</comment>
<dbReference type="PRINTS" id="PR00472">
    <property type="entry name" value="CASNKINASEII"/>
</dbReference>
<sequence length="190" mass="22312">MTQTWVQWFLSTPRGKYFAQIDDEYLHSIYNYYGLRQKVPNFKYALDLIQGPYIPPENRPPLWPEDIDDYGLCLYGLLHARYLLTAEGQKRMFEKFRNKEFPHCPRVFCDGITGLPYGTSDDIGQSDIKIFCPNCNDIYSSKDESYSMMDGAFFGPNWVHLFLQKYPDIIPKDYPKKYIPRIFGMKIAPA</sequence>
<evidence type="ECO:0000313" key="4">
    <source>
        <dbReference type="Proteomes" id="UP000179807"/>
    </source>
</evidence>